<keyword evidence="8" id="KW-1185">Reference proteome</keyword>
<dbReference type="GO" id="GO:0042026">
    <property type="term" value="P:protein refolding"/>
    <property type="evidence" value="ECO:0007669"/>
    <property type="project" value="TreeGrafter"/>
</dbReference>
<gene>
    <name evidence="7" type="ORF">E2A64_11615</name>
</gene>
<dbReference type="EMBL" id="SMSI01000002">
    <property type="protein sequence ID" value="TDH35950.1"/>
    <property type="molecule type" value="Genomic_DNA"/>
</dbReference>
<dbReference type="GO" id="GO:0008270">
    <property type="term" value="F:zinc ion binding"/>
    <property type="evidence" value="ECO:0007669"/>
    <property type="project" value="UniProtKB-KW"/>
</dbReference>
<dbReference type="InterPro" id="IPR036869">
    <property type="entry name" value="J_dom_sf"/>
</dbReference>
<evidence type="ECO:0000256" key="3">
    <source>
        <dbReference type="ARBA" id="ARBA00022771"/>
    </source>
</evidence>
<accession>A0A4R5PJT9</accession>
<keyword evidence="4" id="KW-0862">Zinc</keyword>
<keyword evidence="1" id="KW-0479">Metal-binding</keyword>
<evidence type="ECO:0000256" key="5">
    <source>
        <dbReference type="SAM" id="MobiDB-lite"/>
    </source>
</evidence>
<keyword evidence="3" id="KW-0863">Zinc-finger</keyword>
<dbReference type="AlphaFoldDB" id="A0A4R5PJT9"/>
<dbReference type="InterPro" id="IPR001623">
    <property type="entry name" value="DnaJ_domain"/>
</dbReference>
<dbReference type="GO" id="GO:0051082">
    <property type="term" value="F:unfolded protein binding"/>
    <property type="evidence" value="ECO:0007669"/>
    <property type="project" value="InterPro"/>
</dbReference>
<dbReference type="InterPro" id="IPR002939">
    <property type="entry name" value="DnaJ_C"/>
</dbReference>
<reference evidence="7 8" key="1">
    <citation type="journal article" date="2013" name="Int. J. Syst. Evol. Microbiol.">
        <title>Hoeflea suaedae sp. nov., an endophytic bacterium isolated from the root of the halophyte Suaeda maritima.</title>
        <authorList>
            <person name="Chung E.J."/>
            <person name="Park J.A."/>
            <person name="Pramanik P."/>
            <person name="Bibi F."/>
            <person name="Jeon C.O."/>
            <person name="Chung Y.R."/>
        </authorList>
    </citation>
    <scope>NUCLEOTIDE SEQUENCE [LARGE SCALE GENOMIC DNA]</scope>
    <source>
        <strain evidence="7 8">YC6898</strain>
    </source>
</reference>
<organism evidence="7 8">
    <name type="scientific">Pseudohoeflea suaedae</name>
    <dbReference type="NCBI Taxonomy" id="877384"/>
    <lineage>
        <taxon>Bacteria</taxon>
        <taxon>Pseudomonadati</taxon>
        <taxon>Pseudomonadota</taxon>
        <taxon>Alphaproteobacteria</taxon>
        <taxon>Hyphomicrobiales</taxon>
        <taxon>Rhizobiaceae</taxon>
        <taxon>Pseudohoeflea</taxon>
    </lineage>
</organism>
<dbReference type="Proteomes" id="UP000295131">
    <property type="component" value="Unassembled WGS sequence"/>
</dbReference>
<evidence type="ECO:0000256" key="1">
    <source>
        <dbReference type="ARBA" id="ARBA00022723"/>
    </source>
</evidence>
<dbReference type="PANTHER" id="PTHR43096">
    <property type="entry name" value="DNAJ HOMOLOG 1, MITOCHONDRIAL-RELATED"/>
    <property type="match status" value="1"/>
</dbReference>
<dbReference type="Gene3D" id="1.10.287.110">
    <property type="entry name" value="DnaJ domain"/>
    <property type="match status" value="1"/>
</dbReference>
<dbReference type="RefSeq" id="WP_133284650.1">
    <property type="nucleotide sequence ID" value="NZ_SMSI01000002.1"/>
</dbReference>
<dbReference type="CDD" id="cd06257">
    <property type="entry name" value="DnaJ"/>
    <property type="match status" value="1"/>
</dbReference>
<evidence type="ECO:0000313" key="8">
    <source>
        <dbReference type="Proteomes" id="UP000295131"/>
    </source>
</evidence>
<name>A0A4R5PJT9_9HYPH</name>
<keyword evidence="2" id="KW-0677">Repeat</keyword>
<dbReference type="InterPro" id="IPR008971">
    <property type="entry name" value="HSP40/DnaJ_pept-bd"/>
</dbReference>
<evidence type="ECO:0000256" key="2">
    <source>
        <dbReference type="ARBA" id="ARBA00022737"/>
    </source>
</evidence>
<comment type="caution">
    <text evidence="7">The sequence shown here is derived from an EMBL/GenBank/DDBJ whole genome shotgun (WGS) entry which is preliminary data.</text>
</comment>
<feature type="domain" description="J" evidence="6">
    <location>
        <begin position="4"/>
        <end position="69"/>
    </location>
</feature>
<dbReference type="SUPFAM" id="SSF49493">
    <property type="entry name" value="HSP40/DnaJ peptide-binding domain"/>
    <property type="match status" value="2"/>
</dbReference>
<sequence length="309" mass="33955">MQDDPYAILGVQKTASAEEIKKAYRKLARTSHPDINPDDPAAEARFVKISAAYDLLKDPETRRRFDAGEIDASGQEKRDRNFYRDHAGNREGFSYRTTRDFEDFGDPADIFAEMFRQRSRGSSNGAGSSRFAMPGQDMRYTMDVTFLEAARGATRKITLPEGGTLDVRIPQGLADGQTLRLKGKGGPGSGGAPSGDAYITVTVRPHHVFRREDNDIVMTLPITIDEAILGGKVKTPTLDGAVNLTIPAGATTGQTLRLKGKGIEPKGKPRGDQRVELKIVAPPQVDDELKSFMENWRGSHGYDPRKGMM</sequence>
<dbReference type="PROSITE" id="PS00636">
    <property type="entry name" value="DNAJ_1"/>
    <property type="match status" value="1"/>
</dbReference>
<feature type="region of interest" description="Disordered" evidence="5">
    <location>
        <begin position="66"/>
        <end position="85"/>
    </location>
</feature>
<dbReference type="Pfam" id="PF00226">
    <property type="entry name" value="DnaJ"/>
    <property type="match status" value="1"/>
</dbReference>
<dbReference type="SUPFAM" id="SSF46565">
    <property type="entry name" value="Chaperone J-domain"/>
    <property type="match status" value="1"/>
</dbReference>
<dbReference type="SMART" id="SM00271">
    <property type="entry name" value="DnaJ"/>
    <property type="match status" value="1"/>
</dbReference>
<dbReference type="GO" id="GO:0005737">
    <property type="term" value="C:cytoplasm"/>
    <property type="evidence" value="ECO:0007669"/>
    <property type="project" value="TreeGrafter"/>
</dbReference>
<proteinExistence type="predicted"/>
<dbReference type="OrthoDB" id="9779889at2"/>
<dbReference type="Gene3D" id="2.60.260.20">
    <property type="entry name" value="Urease metallochaperone UreE, N-terminal domain"/>
    <property type="match status" value="2"/>
</dbReference>
<dbReference type="FunFam" id="2.60.260.20:FF:000005">
    <property type="entry name" value="Chaperone protein dnaJ 1, mitochondrial"/>
    <property type="match status" value="1"/>
</dbReference>
<dbReference type="InterPro" id="IPR018253">
    <property type="entry name" value="DnaJ_domain_CS"/>
</dbReference>
<evidence type="ECO:0000259" key="6">
    <source>
        <dbReference type="PROSITE" id="PS50076"/>
    </source>
</evidence>
<dbReference type="Pfam" id="PF01556">
    <property type="entry name" value="DnaJ_C"/>
    <property type="match status" value="1"/>
</dbReference>
<dbReference type="PROSITE" id="PS50076">
    <property type="entry name" value="DNAJ_2"/>
    <property type="match status" value="1"/>
</dbReference>
<evidence type="ECO:0000256" key="4">
    <source>
        <dbReference type="ARBA" id="ARBA00022833"/>
    </source>
</evidence>
<dbReference type="PANTHER" id="PTHR43096:SF10">
    <property type="entry name" value="CHAPERONE PROTEIN DNAJ A6, CHLOROPLASTIC"/>
    <property type="match status" value="1"/>
</dbReference>
<dbReference type="CDD" id="cd10747">
    <property type="entry name" value="DnaJ_C"/>
    <property type="match status" value="1"/>
</dbReference>
<protein>
    <submittedName>
        <fullName evidence="7">J domain-containing protein</fullName>
    </submittedName>
</protein>
<evidence type="ECO:0000313" key="7">
    <source>
        <dbReference type="EMBL" id="TDH35950.1"/>
    </source>
</evidence>
<feature type="compositionally biased region" description="Basic and acidic residues" evidence="5">
    <location>
        <begin position="74"/>
        <end position="85"/>
    </location>
</feature>
<dbReference type="PRINTS" id="PR00625">
    <property type="entry name" value="JDOMAIN"/>
</dbReference>